<name>A0ABY2WLP0_9FLAO</name>
<gene>
    <name evidence="1" type="ORF">FGG15_15370</name>
</gene>
<evidence type="ECO:0000313" key="1">
    <source>
        <dbReference type="EMBL" id="TMU55545.1"/>
    </source>
</evidence>
<proteinExistence type="predicted"/>
<keyword evidence="2" id="KW-1185">Reference proteome</keyword>
<comment type="caution">
    <text evidence="1">The sequence shown here is derived from an EMBL/GenBank/DDBJ whole genome shotgun (WGS) entry which is preliminary data.</text>
</comment>
<organism evidence="1 2">
    <name type="scientific">Flagellimonas algicola</name>
    <dbReference type="NCBI Taxonomy" id="2583815"/>
    <lineage>
        <taxon>Bacteria</taxon>
        <taxon>Pseudomonadati</taxon>
        <taxon>Bacteroidota</taxon>
        <taxon>Flavobacteriia</taxon>
        <taxon>Flavobacteriales</taxon>
        <taxon>Flavobacteriaceae</taxon>
        <taxon>Flagellimonas</taxon>
    </lineage>
</organism>
<dbReference type="RefSeq" id="WP_138837809.1">
    <property type="nucleotide sequence ID" value="NZ_VCNI01000002.1"/>
</dbReference>
<protein>
    <submittedName>
        <fullName evidence="1">Uncharacterized protein</fullName>
    </submittedName>
</protein>
<dbReference type="Proteomes" id="UP000751614">
    <property type="component" value="Unassembled WGS sequence"/>
</dbReference>
<accession>A0ABY2WLP0</accession>
<evidence type="ECO:0000313" key="2">
    <source>
        <dbReference type="Proteomes" id="UP000751614"/>
    </source>
</evidence>
<sequence length="69" mass="7734">MHSDTQHNTPEYSGHCAFAVSTGKTDVKGGKHSLTIEGKEYLFSNPIAKFLFKLLPNRIEKADANWINK</sequence>
<reference evidence="1 2" key="1">
    <citation type="submission" date="2019-05" db="EMBL/GenBank/DDBJ databases">
        <title>Flagellimonas sp. AsT0115, sp. nov., isolated from a marine red algae, Asparagopsis taxiformis.</title>
        <authorList>
            <person name="Kim J."/>
            <person name="Jeong S.E."/>
            <person name="Jeon C.O."/>
        </authorList>
    </citation>
    <scope>NUCLEOTIDE SEQUENCE [LARGE SCALE GENOMIC DNA]</scope>
    <source>
        <strain evidence="1 2">AsT0115</strain>
    </source>
</reference>
<dbReference type="EMBL" id="VCNI01000002">
    <property type="protein sequence ID" value="TMU55545.1"/>
    <property type="molecule type" value="Genomic_DNA"/>
</dbReference>